<keyword evidence="1" id="KW-0472">Membrane</keyword>
<gene>
    <name evidence="2" type="ORF">SAMN06269185_0397</name>
</gene>
<proteinExistence type="predicted"/>
<feature type="transmembrane region" description="Helical" evidence="1">
    <location>
        <begin position="41"/>
        <end position="62"/>
    </location>
</feature>
<evidence type="ECO:0000313" key="3">
    <source>
        <dbReference type="Proteomes" id="UP000219453"/>
    </source>
</evidence>
<accession>A0A285N395</accession>
<keyword evidence="1" id="KW-1133">Transmembrane helix</keyword>
<reference evidence="2 3" key="1">
    <citation type="submission" date="2017-09" db="EMBL/GenBank/DDBJ databases">
        <authorList>
            <person name="Ehlers B."/>
            <person name="Leendertz F.H."/>
        </authorList>
    </citation>
    <scope>NUCLEOTIDE SEQUENCE [LARGE SCALE GENOMIC DNA]</scope>
    <source>
        <strain evidence="2 3">DSM 27208</strain>
    </source>
</reference>
<keyword evidence="1" id="KW-0812">Transmembrane</keyword>
<dbReference type="Proteomes" id="UP000219453">
    <property type="component" value="Unassembled WGS sequence"/>
</dbReference>
<name>A0A285N395_NATPI</name>
<sequence length="68" mass="7131">MVGPTREEAMSRSDYRYLAAAFVALLAISGGLVALQSDASLVLVALSVVGGTAVGLVLVAYLRWTFRS</sequence>
<dbReference type="AlphaFoldDB" id="A0A285N395"/>
<dbReference type="EMBL" id="OBEJ01000001">
    <property type="protein sequence ID" value="SNZ03899.1"/>
    <property type="molecule type" value="Genomic_DNA"/>
</dbReference>
<protein>
    <submittedName>
        <fullName evidence="2">Uncharacterized protein</fullName>
    </submittedName>
</protein>
<evidence type="ECO:0000313" key="2">
    <source>
        <dbReference type="EMBL" id="SNZ03899.1"/>
    </source>
</evidence>
<feature type="transmembrane region" description="Helical" evidence="1">
    <location>
        <begin position="15"/>
        <end position="35"/>
    </location>
</feature>
<organism evidence="2 3">
    <name type="scientific">Natronoarchaeum philippinense</name>
    <dbReference type="NCBI Taxonomy" id="558529"/>
    <lineage>
        <taxon>Archaea</taxon>
        <taxon>Methanobacteriati</taxon>
        <taxon>Methanobacteriota</taxon>
        <taxon>Stenosarchaea group</taxon>
        <taxon>Halobacteria</taxon>
        <taxon>Halobacteriales</taxon>
        <taxon>Natronoarchaeaceae</taxon>
    </lineage>
</organism>
<dbReference type="RefSeq" id="WP_097007424.1">
    <property type="nucleotide sequence ID" value="NZ_OBEJ01000001.1"/>
</dbReference>
<evidence type="ECO:0000256" key="1">
    <source>
        <dbReference type="SAM" id="Phobius"/>
    </source>
</evidence>
<keyword evidence="3" id="KW-1185">Reference proteome</keyword>